<evidence type="ECO:0000313" key="2">
    <source>
        <dbReference type="Proteomes" id="UP000595814"/>
    </source>
</evidence>
<keyword evidence="2" id="KW-1185">Reference proteome</keyword>
<accession>A0AC61MMA4</accession>
<dbReference type="Proteomes" id="UP000595814">
    <property type="component" value="Chromosome"/>
</dbReference>
<reference evidence="1 2" key="1">
    <citation type="journal article" date="2022" name="Int. J. Syst. Evol. Microbiol.">
        <title>Miniphocaeibacter halophilus sp. nov., an ammonium-tolerant acetate-producing bacterium isolated from a biogas system.</title>
        <authorList>
            <person name="Schnurer A."/>
            <person name="Singh A."/>
            <person name="Bi S."/>
            <person name="Qiao W."/>
            <person name="Westerholm M."/>
        </authorList>
    </citation>
    <scope>NUCLEOTIDE SEQUENCE [LARGE SCALE GENOMIC DNA]</scope>
    <source>
        <strain evidence="1 2">AMB_01</strain>
    </source>
</reference>
<protein>
    <submittedName>
        <fullName evidence="1">Aldehyde ferredoxin oxidoreductase family protein</fullName>
    </submittedName>
</protein>
<gene>
    <name evidence="1" type="ORF">JFY71_05820</name>
</gene>
<dbReference type="EMBL" id="CP066744">
    <property type="protein sequence ID" value="QQK06865.1"/>
    <property type="molecule type" value="Genomic_DNA"/>
</dbReference>
<organism evidence="1 2">
    <name type="scientific">Miniphocaeibacter halophilus</name>
    <dbReference type="NCBI Taxonomy" id="2931922"/>
    <lineage>
        <taxon>Bacteria</taxon>
        <taxon>Bacillati</taxon>
        <taxon>Bacillota</taxon>
        <taxon>Tissierellia</taxon>
        <taxon>Tissierellales</taxon>
        <taxon>Peptoniphilaceae</taxon>
        <taxon>Miniphocaeibacter</taxon>
    </lineage>
</organism>
<name>A0AC61MMA4_9FIRM</name>
<proteinExistence type="predicted"/>
<evidence type="ECO:0000313" key="1">
    <source>
        <dbReference type="EMBL" id="QQK06865.1"/>
    </source>
</evidence>
<sequence length="621" mass="68388">MTTGGFRGKILRIDLTNKEFYEETPPLEFYKDYVGGALLSAKIMYDETDPKMDPLSEDNKIIYSAGPLTGTDTPCASRLCMVTKSPLTNTITTSLSGGYFPVELKRAGYDAIVISGKAEKPTFVFIKDGTVKFRDATRYWGLNVFDTQMYMKEQLRDQNIRISCIGPAAEKLSTMGCVINEARAAGRKGIGAVLGSKNLKAVAIRGTDEIPVADKARSKKSISQMLKYFKASPMAYPQFGTKGSSVAFEVTSNLGVLPSYNWLNSEDIDWDEVMGPEVLNEYNITRNPCDRCPIACSQVRLIRKGKYSGISSEGPEYESMFSLGTLLGIKSAEFTIVADRLTDELGIDNISVGAAIAFAMELYEKGIITKEDTGGLELNFGNEDAALTLMKQIAFREGFGAVLTDGTKKAAEIIGKGSEAYTLEVKGLELPAYDARGLKAQALNFATSFTGADHNKGYAFQEVFGTPYPHAVDRLALEGKGKLTKFNQDFASLYDIVTFCEFPAQAALVENFQALTAELLSGIMGFEYTEDDAWQMGEKLINLCRMYNIRNGFTRKDDSLPTRVKNEPIPSGLSKGAVTTQEELDFMLDEYYEARGWDQEGMPTPEKLEELGLEFAIKDLP</sequence>